<dbReference type="InterPro" id="IPR029021">
    <property type="entry name" value="Prot-tyrosine_phosphatase-like"/>
</dbReference>
<dbReference type="Proteomes" id="UP000229498">
    <property type="component" value="Unassembled WGS sequence"/>
</dbReference>
<dbReference type="EMBL" id="PHIG01000052">
    <property type="protein sequence ID" value="PJK27915.1"/>
    <property type="molecule type" value="Genomic_DNA"/>
</dbReference>
<dbReference type="Gene3D" id="3.90.190.10">
    <property type="entry name" value="Protein tyrosine phosphatase superfamily"/>
    <property type="match status" value="1"/>
</dbReference>
<reference evidence="2 3" key="1">
    <citation type="submission" date="2017-11" db="EMBL/GenBank/DDBJ databases">
        <title>Draft genome sequence of Rhizobiales bacterium SY3-13.</title>
        <authorList>
            <person name="Sun C."/>
        </authorList>
    </citation>
    <scope>NUCLEOTIDE SEQUENCE [LARGE SCALE GENOMIC DNA]</scope>
    <source>
        <strain evidence="2 3">SY3-13</strain>
    </source>
</reference>
<accession>A0A2M9FWS1</accession>
<evidence type="ECO:0000313" key="2">
    <source>
        <dbReference type="EMBL" id="PJK27915.1"/>
    </source>
</evidence>
<proteinExistence type="predicted"/>
<dbReference type="PROSITE" id="PS00383">
    <property type="entry name" value="TYR_PHOSPHATASE_1"/>
    <property type="match status" value="1"/>
</dbReference>
<sequence length="186" mass="20799">MISIDFTICGVEELDRELDGRISHVVSIGDPGWPENPALDRIAPGRVHRFRFNDVIAAVEGHDRVPAPKDIVRLLEAGDRIRADDPTHLLVHCQMGVSRSSAATLILLTQEHPGREMEVADRISKRRPQAWPNSLMLELADAELGRNGGLIAAGREVRRRTASHRPDFADYLRGTHRRAEVEELDP</sequence>
<evidence type="ECO:0000313" key="3">
    <source>
        <dbReference type="Proteomes" id="UP000229498"/>
    </source>
</evidence>
<dbReference type="PROSITE" id="PS50056">
    <property type="entry name" value="TYR_PHOSPHATASE_2"/>
    <property type="match status" value="1"/>
</dbReference>
<protein>
    <submittedName>
        <fullName evidence="2">Protein-tyrosine-phosphatase</fullName>
    </submittedName>
</protein>
<dbReference type="SUPFAM" id="SSF52799">
    <property type="entry name" value="(Phosphotyrosine protein) phosphatases II"/>
    <property type="match status" value="1"/>
</dbReference>
<gene>
    <name evidence="2" type="ORF">CVT23_19445</name>
</gene>
<feature type="domain" description="Tyrosine specific protein phosphatases" evidence="1">
    <location>
        <begin position="69"/>
        <end position="128"/>
    </location>
</feature>
<dbReference type="InterPro" id="IPR016130">
    <property type="entry name" value="Tyr_Pase_AS"/>
</dbReference>
<name>A0A2M9FWS1_9PROT</name>
<dbReference type="InterPro" id="IPR000387">
    <property type="entry name" value="Tyr_Pase_dom"/>
</dbReference>
<keyword evidence="3" id="KW-1185">Reference proteome</keyword>
<comment type="caution">
    <text evidence="2">The sequence shown here is derived from an EMBL/GenBank/DDBJ whole genome shotgun (WGS) entry which is preliminary data.</text>
</comment>
<dbReference type="AlphaFoldDB" id="A0A2M9FWS1"/>
<organism evidence="2 3">
    <name type="scientific">Minwuia thermotolerans</name>
    <dbReference type="NCBI Taxonomy" id="2056226"/>
    <lineage>
        <taxon>Bacteria</taxon>
        <taxon>Pseudomonadati</taxon>
        <taxon>Pseudomonadota</taxon>
        <taxon>Alphaproteobacteria</taxon>
        <taxon>Minwuiales</taxon>
        <taxon>Minwuiaceae</taxon>
        <taxon>Minwuia</taxon>
    </lineage>
</organism>
<dbReference type="OrthoDB" id="437665at2"/>
<dbReference type="RefSeq" id="WP_109794563.1">
    <property type="nucleotide sequence ID" value="NZ_PHIG01000052.1"/>
</dbReference>
<evidence type="ECO:0000259" key="1">
    <source>
        <dbReference type="PROSITE" id="PS50056"/>
    </source>
</evidence>